<accession>A2DHJ0</accession>
<dbReference type="OrthoDB" id="10644911at2759"/>
<sequence length="682" mass="76850">MKAGNILGQLLSKNPKIDSPSFWESLDKYCTEGPYQETKLSMKAKQNLSAAIKYACSTIDKNTYSDIVIKWLNTIIDNSAILSNFGEKEYAFYQTVTAFSTTVLDKEPSQVNTKRQLDLIATLFHLIDEFPIFHDQIGEEVATLCINMILKRSEEVELVNRCLSLLFIVIDNDNVRKSLSDKTEEFSKLISTSHYPRLQLQFLELFFRIQTSISGFDCTTTDTQNFNESSHQCLLKVNGASKEPIFNIKFNSLANSNKKEFGNGWLDIGFDDMIICFNDSVITIKFDDIDGLDSSDGNLSVTDAEGIPQLEVPAGGQFTIIPDIKIEPPQMEQIFSRISYGESVSNSQNPQLESNIPIPPPQPVQEQHPRSSVAPPEMVNKEETIQKPNKVRSSIAMFVPDKEREQQQTVQLEDTNDLFEDNFSDNDSIAKSVDSNIIPPQQQIEQKIESIIEEEEDEDDSTYQPPVESIPSPVEESSESQEYEPSPPLLEINIGQSLVAEKSSKTQEETAKNDSPPSSPKQLMPSVTDNNVFGELPMNVSNCLEGGLKSLSLTTLEHVKVFSELLKRHVDRFRDDMTAKIRERETGSVKQLETSKSNFQDNILVFKRKEASIHQSLNGFEDKTREISAQLTSLQKSMRQNISSHRKALEAKLAMLRKQARNDTSDDEASEALDSQETESEF</sequence>
<feature type="region of interest" description="Disordered" evidence="1">
    <location>
        <begin position="501"/>
        <end position="527"/>
    </location>
</feature>
<protein>
    <submittedName>
        <fullName evidence="2">Uncharacterized protein</fullName>
    </submittedName>
</protein>
<reference evidence="2" key="2">
    <citation type="journal article" date="2007" name="Science">
        <title>Draft genome sequence of the sexually transmitted pathogen Trichomonas vaginalis.</title>
        <authorList>
            <person name="Carlton J.M."/>
            <person name="Hirt R.P."/>
            <person name="Silva J.C."/>
            <person name="Delcher A.L."/>
            <person name="Schatz M."/>
            <person name="Zhao Q."/>
            <person name="Wortman J.R."/>
            <person name="Bidwell S.L."/>
            <person name="Alsmark U.C.M."/>
            <person name="Besteiro S."/>
            <person name="Sicheritz-Ponten T."/>
            <person name="Noel C.J."/>
            <person name="Dacks J.B."/>
            <person name="Foster P.G."/>
            <person name="Simillion C."/>
            <person name="Van de Peer Y."/>
            <person name="Miranda-Saavedra D."/>
            <person name="Barton G.J."/>
            <person name="Westrop G.D."/>
            <person name="Mueller S."/>
            <person name="Dessi D."/>
            <person name="Fiori P.L."/>
            <person name="Ren Q."/>
            <person name="Paulsen I."/>
            <person name="Zhang H."/>
            <person name="Bastida-Corcuera F.D."/>
            <person name="Simoes-Barbosa A."/>
            <person name="Brown M.T."/>
            <person name="Hayes R.D."/>
            <person name="Mukherjee M."/>
            <person name="Okumura C.Y."/>
            <person name="Schneider R."/>
            <person name="Smith A.J."/>
            <person name="Vanacova S."/>
            <person name="Villalvazo M."/>
            <person name="Haas B.J."/>
            <person name="Pertea M."/>
            <person name="Feldblyum T.V."/>
            <person name="Utterback T.R."/>
            <person name="Shu C.L."/>
            <person name="Osoegawa K."/>
            <person name="de Jong P.J."/>
            <person name="Hrdy I."/>
            <person name="Horvathova L."/>
            <person name="Zubacova Z."/>
            <person name="Dolezal P."/>
            <person name="Malik S.B."/>
            <person name="Logsdon J.M. Jr."/>
            <person name="Henze K."/>
            <person name="Gupta A."/>
            <person name="Wang C.C."/>
            <person name="Dunne R.L."/>
            <person name="Upcroft J.A."/>
            <person name="Upcroft P."/>
            <person name="White O."/>
            <person name="Salzberg S.L."/>
            <person name="Tang P."/>
            <person name="Chiu C.-H."/>
            <person name="Lee Y.-S."/>
            <person name="Embley T.M."/>
            <person name="Coombs G.H."/>
            <person name="Mottram J.C."/>
            <person name="Tachezy J."/>
            <person name="Fraser-Liggett C.M."/>
            <person name="Johnson P.J."/>
        </authorList>
    </citation>
    <scope>NUCLEOTIDE SEQUENCE [LARGE SCALE GENOMIC DNA]</scope>
    <source>
        <strain evidence="2">G3</strain>
    </source>
</reference>
<feature type="region of interest" description="Disordered" evidence="1">
    <location>
        <begin position="342"/>
        <end position="488"/>
    </location>
</feature>
<feature type="compositionally biased region" description="Basic and acidic residues" evidence="1">
    <location>
        <begin position="502"/>
        <end position="512"/>
    </location>
</feature>
<feature type="compositionally biased region" description="Low complexity" evidence="1">
    <location>
        <begin position="464"/>
        <end position="475"/>
    </location>
</feature>
<feature type="compositionally biased region" description="Polar residues" evidence="1">
    <location>
        <begin position="425"/>
        <end position="435"/>
    </location>
</feature>
<evidence type="ECO:0000256" key="1">
    <source>
        <dbReference type="SAM" id="MobiDB-lite"/>
    </source>
</evidence>
<feature type="compositionally biased region" description="Acidic residues" evidence="1">
    <location>
        <begin position="414"/>
        <end position="424"/>
    </location>
</feature>
<dbReference type="VEuPathDB" id="TrichDB:TVAGG3_0302170"/>
<evidence type="ECO:0000313" key="2">
    <source>
        <dbReference type="EMBL" id="EAY20038.1"/>
    </source>
</evidence>
<organism evidence="2 3">
    <name type="scientific">Trichomonas vaginalis (strain ATCC PRA-98 / G3)</name>
    <dbReference type="NCBI Taxonomy" id="412133"/>
    <lineage>
        <taxon>Eukaryota</taxon>
        <taxon>Metamonada</taxon>
        <taxon>Parabasalia</taxon>
        <taxon>Trichomonadida</taxon>
        <taxon>Trichomonadidae</taxon>
        <taxon>Trichomonas</taxon>
    </lineage>
</organism>
<dbReference type="EMBL" id="DS113201">
    <property type="protein sequence ID" value="EAY20038.1"/>
    <property type="molecule type" value="Genomic_DNA"/>
</dbReference>
<feature type="region of interest" description="Disordered" evidence="1">
    <location>
        <begin position="657"/>
        <end position="682"/>
    </location>
</feature>
<feature type="compositionally biased region" description="Polar residues" evidence="1">
    <location>
        <begin position="342"/>
        <end position="354"/>
    </location>
</feature>
<dbReference type="RefSeq" id="XP_001581024.1">
    <property type="nucleotide sequence ID" value="XM_001580974.1"/>
</dbReference>
<evidence type="ECO:0000313" key="3">
    <source>
        <dbReference type="Proteomes" id="UP000001542"/>
    </source>
</evidence>
<dbReference type="KEGG" id="tva:5465572"/>
<feature type="compositionally biased region" description="Acidic residues" evidence="1">
    <location>
        <begin position="665"/>
        <end position="682"/>
    </location>
</feature>
<dbReference type="AlphaFoldDB" id="A2DHJ0"/>
<dbReference type="VEuPathDB" id="TrichDB:TVAG_365460"/>
<name>A2DHJ0_TRIV3</name>
<gene>
    <name evidence="2" type="ORF">TVAG_365460</name>
</gene>
<dbReference type="InParanoid" id="A2DHJ0"/>
<keyword evidence="3" id="KW-1185">Reference proteome</keyword>
<proteinExistence type="predicted"/>
<reference evidence="2" key="1">
    <citation type="submission" date="2006-10" db="EMBL/GenBank/DDBJ databases">
        <authorList>
            <person name="Amadeo P."/>
            <person name="Zhao Q."/>
            <person name="Wortman J."/>
            <person name="Fraser-Liggett C."/>
            <person name="Carlton J."/>
        </authorList>
    </citation>
    <scope>NUCLEOTIDE SEQUENCE</scope>
    <source>
        <strain evidence="2">G3</strain>
    </source>
</reference>
<dbReference type="Proteomes" id="UP000001542">
    <property type="component" value="Unassembled WGS sequence"/>
</dbReference>
<feature type="compositionally biased region" description="Acidic residues" evidence="1">
    <location>
        <begin position="451"/>
        <end position="461"/>
    </location>
</feature>